<protein>
    <submittedName>
        <fullName evidence="1">Uncharacterized protein</fullName>
    </submittedName>
</protein>
<reference evidence="1" key="1">
    <citation type="submission" date="2021-01" db="EMBL/GenBank/DDBJ databases">
        <authorList>
            <person name="Corre E."/>
            <person name="Pelletier E."/>
            <person name="Niang G."/>
            <person name="Scheremetjew M."/>
            <person name="Finn R."/>
            <person name="Kale V."/>
            <person name="Holt S."/>
            <person name="Cochrane G."/>
            <person name="Meng A."/>
            <person name="Brown T."/>
            <person name="Cohen L."/>
        </authorList>
    </citation>
    <scope>NUCLEOTIDE SEQUENCE</scope>
    <source>
        <strain evidence="1">CCMP1723</strain>
    </source>
</reference>
<gene>
    <name evidence="1" type="ORF">MCOM1403_LOCUS6491</name>
</gene>
<accession>A0A7S0IE59</accession>
<proteinExistence type="predicted"/>
<dbReference type="AlphaFoldDB" id="A0A7S0IE59"/>
<dbReference type="EMBL" id="HBEQ01008108">
    <property type="protein sequence ID" value="CAD8519065.1"/>
    <property type="molecule type" value="Transcribed_RNA"/>
</dbReference>
<evidence type="ECO:0000313" key="1">
    <source>
        <dbReference type="EMBL" id="CAD8519065.1"/>
    </source>
</evidence>
<sequence>MSALSFSAALAARPALVGDVTRASSRVNKETRAIGGFGPNIPADEYKKKMEAKKKLIEENKKKAAAKKNGGKPAAKFAAKGAKGAAAKPEKKGFFGFGK</sequence>
<organism evidence="1">
    <name type="scientific">Micromonas pusilla</name>
    <name type="common">Picoplanktonic green alga</name>
    <name type="synonym">Chromulina pusilla</name>
    <dbReference type="NCBI Taxonomy" id="38833"/>
    <lineage>
        <taxon>Eukaryota</taxon>
        <taxon>Viridiplantae</taxon>
        <taxon>Chlorophyta</taxon>
        <taxon>Mamiellophyceae</taxon>
        <taxon>Mamiellales</taxon>
        <taxon>Mamiellaceae</taxon>
        <taxon>Micromonas</taxon>
    </lineage>
</organism>
<name>A0A7S0IE59_MICPS</name>